<name>A0A146MBR0_LYGHE</name>
<evidence type="ECO:0000256" key="6">
    <source>
        <dbReference type="ARBA" id="ARBA00022553"/>
    </source>
</evidence>
<dbReference type="SUPFAM" id="SSF50447">
    <property type="entry name" value="Translation proteins"/>
    <property type="match status" value="1"/>
</dbReference>
<feature type="region of interest" description="Disordered" evidence="9">
    <location>
        <begin position="109"/>
        <end position="230"/>
    </location>
</feature>
<dbReference type="PANTHER" id="PTHR31633:SF1">
    <property type="entry name" value="H_ACA RIBONUCLEOPROTEIN COMPLEX NON-CORE SUBUNIT NAF1"/>
    <property type="match status" value="1"/>
</dbReference>
<dbReference type="GO" id="GO:0005634">
    <property type="term" value="C:nucleus"/>
    <property type="evidence" value="ECO:0007669"/>
    <property type="project" value="UniProtKB-SubCell"/>
</dbReference>
<feature type="region of interest" description="Disordered" evidence="9">
    <location>
        <begin position="1"/>
        <end position="48"/>
    </location>
</feature>
<evidence type="ECO:0000256" key="5">
    <source>
        <dbReference type="ARBA" id="ARBA00022552"/>
    </source>
</evidence>
<sequence length="665" mass="72869">MNESAEATGMSSDPTLPESSSVQQSIQAAADQLMKSPEGGEKDENVVSFVDVPVVSGATAVKESSVSESPEAGSSHDSTLQTESIDAETVAMYADVASKLVNKVNAPIRNQESAENNKFDTSSQPPNSSLSLIMSYDDMSDEESGEETEKEDEPVNSFSTLRYEHISSGSSSEDDRSSEDENTDAGSSGNENDSDVEIVEEVPARSVESSETPVGAEARPKTKERKGNELRDPLMLDLLPPIEKLTITVPEEDCVPIGKVYSIVDRLLVVESLPETPPLMLDSVIFTREGSPIGQIFDIFGHVKRPFYSIRFNCPNDIKTLNVSIGRVVYCAPKTDHTKYVFTHDLLKEKGSDASWKDDAEVPANCIEYSDDEAERVAKKKGGKVKTEKEADSPARRRHLSFEQQMNRNNTLRNRAFKRDSQGEARNNWDGGWHNYKKSNPQFQQMSCDPPPPPPRQIQPCVYSNPTVNPMNLVIRPPCFNPVIERPPVGFQPPPSAFQMTPPPWARFEPPPTPPPRGFQGYSNSPPTNGGFQRFEPVQGSGFSLSPFSPFTSSPPTSNPFQGFGSPSHYGPPPSGFGPTPRFSSPPPPPIPIQAPPTSRFGPPSSCHPSLPLPPPPFSTNPFPSYHPPKPNNSNNPNNLQPRIPRLPFSSSNNNHPPLFNHPPF</sequence>
<evidence type="ECO:0000256" key="8">
    <source>
        <dbReference type="ARBA" id="ARBA00023242"/>
    </source>
</evidence>
<reference evidence="10" key="1">
    <citation type="journal article" date="2016" name="Gigascience">
        <title>De novo construction of an expanded transcriptome assembly for the western tarnished plant bug, Lygus hesperus.</title>
        <authorList>
            <person name="Tassone E.E."/>
            <person name="Geib S.M."/>
            <person name="Hall B."/>
            <person name="Fabrick J.A."/>
            <person name="Brent C.S."/>
            <person name="Hull J.J."/>
        </authorList>
    </citation>
    <scope>NUCLEOTIDE SEQUENCE</scope>
</reference>
<evidence type="ECO:0000256" key="2">
    <source>
        <dbReference type="ARBA" id="ARBA00009801"/>
    </source>
</evidence>
<feature type="compositionally biased region" description="Low complexity" evidence="9">
    <location>
        <begin position="540"/>
        <end position="569"/>
    </location>
</feature>
<keyword evidence="7" id="KW-0694">RNA-binding</keyword>
<feature type="compositionally biased region" description="Low complexity" evidence="9">
    <location>
        <begin position="19"/>
        <end position="32"/>
    </location>
</feature>
<dbReference type="InterPro" id="IPR038664">
    <property type="entry name" value="Gar1/Naf1_Cbf5-bd_sf"/>
</dbReference>
<keyword evidence="5" id="KW-0698">rRNA processing</keyword>
<feature type="region of interest" description="Disordered" evidence="9">
    <location>
        <begin position="60"/>
        <end position="83"/>
    </location>
</feature>
<proteinExistence type="inferred from homology"/>
<dbReference type="PANTHER" id="PTHR31633">
    <property type="entry name" value="H/ACA RIBONUCLEOPROTEIN COMPLEX NON-CORE SUBUNIT NAF1"/>
    <property type="match status" value="1"/>
</dbReference>
<evidence type="ECO:0000256" key="9">
    <source>
        <dbReference type="SAM" id="MobiDB-lite"/>
    </source>
</evidence>
<feature type="compositionally biased region" description="Pro residues" evidence="9">
    <location>
        <begin position="611"/>
        <end position="631"/>
    </location>
</feature>
<evidence type="ECO:0000313" key="10">
    <source>
        <dbReference type="EMBL" id="JAQ17218.1"/>
    </source>
</evidence>
<dbReference type="Pfam" id="PF04410">
    <property type="entry name" value="Gar1"/>
    <property type="match status" value="1"/>
</dbReference>
<organism evidence="10">
    <name type="scientific">Lygus hesperus</name>
    <name type="common">Western plant bug</name>
    <dbReference type="NCBI Taxonomy" id="30085"/>
    <lineage>
        <taxon>Eukaryota</taxon>
        <taxon>Metazoa</taxon>
        <taxon>Ecdysozoa</taxon>
        <taxon>Arthropoda</taxon>
        <taxon>Hexapoda</taxon>
        <taxon>Insecta</taxon>
        <taxon>Pterygota</taxon>
        <taxon>Neoptera</taxon>
        <taxon>Paraneoptera</taxon>
        <taxon>Hemiptera</taxon>
        <taxon>Heteroptera</taxon>
        <taxon>Panheteroptera</taxon>
        <taxon>Cimicomorpha</taxon>
        <taxon>Miridae</taxon>
        <taxon>Mirini</taxon>
        <taxon>Lygus</taxon>
    </lineage>
</organism>
<feature type="compositionally biased region" description="Basic and acidic residues" evidence="9">
    <location>
        <begin position="218"/>
        <end position="230"/>
    </location>
</feature>
<protein>
    <recommendedName>
        <fullName evidence="3">H/ACA ribonucleoprotein complex non-core subunit NAF1</fullName>
    </recommendedName>
</protein>
<feature type="compositionally biased region" description="Low complexity" evidence="9">
    <location>
        <begin position="647"/>
        <end position="659"/>
    </location>
</feature>
<comment type="subcellular location">
    <subcellularLocation>
        <location evidence="1">Nucleus</location>
    </subcellularLocation>
</comment>
<feature type="compositionally biased region" description="Polar residues" evidence="9">
    <location>
        <begin position="521"/>
        <end position="531"/>
    </location>
</feature>
<feature type="compositionally biased region" description="Polar residues" evidence="9">
    <location>
        <begin position="1"/>
        <end position="18"/>
    </location>
</feature>
<dbReference type="EMBL" id="GDHC01001411">
    <property type="protein sequence ID" value="JAQ17218.1"/>
    <property type="molecule type" value="Transcribed_RNA"/>
</dbReference>
<dbReference type="GO" id="GO:0001522">
    <property type="term" value="P:pseudouridine synthesis"/>
    <property type="evidence" value="ECO:0007669"/>
    <property type="project" value="InterPro"/>
</dbReference>
<dbReference type="InterPro" id="IPR009000">
    <property type="entry name" value="Transl_B-barrel_sf"/>
</dbReference>
<feature type="compositionally biased region" description="Low complexity" evidence="9">
    <location>
        <begin position="596"/>
        <end position="610"/>
    </location>
</feature>
<feature type="compositionally biased region" description="Low complexity" evidence="9">
    <location>
        <begin position="63"/>
        <end position="75"/>
    </location>
</feature>
<evidence type="ECO:0000256" key="3">
    <source>
        <dbReference type="ARBA" id="ARBA00021438"/>
    </source>
</evidence>
<feature type="compositionally biased region" description="Pro residues" evidence="9">
    <location>
        <begin position="584"/>
        <end position="595"/>
    </location>
</feature>
<dbReference type="GO" id="GO:0006364">
    <property type="term" value="P:rRNA processing"/>
    <property type="evidence" value="ECO:0007669"/>
    <property type="project" value="UniProtKB-KW"/>
</dbReference>
<keyword evidence="4" id="KW-0690">Ribosome biogenesis</keyword>
<evidence type="ECO:0000256" key="1">
    <source>
        <dbReference type="ARBA" id="ARBA00004123"/>
    </source>
</evidence>
<evidence type="ECO:0000256" key="4">
    <source>
        <dbReference type="ARBA" id="ARBA00022517"/>
    </source>
</evidence>
<accession>A0A146MBR0</accession>
<keyword evidence="10" id="KW-0687">Ribonucleoprotein</keyword>
<feature type="compositionally biased region" description="Pro residues" evidence="9">
    <location>
        <begin position="505"/>
        <end position="517"/>
    </location>
</feature>
<dbReference type="GO" id="GO:0000493">
    <property type="term" value="P:box H/ACA snoRNP assembly"/>
    <property type="evidence" value="ECO:0007669"/>
    <property type="project" value="InterPro"/>
</dbReference>
<gene>
    <name evidence="10" type="primary">Naf1</name>
    <name evidence="10" type="ORF">g.59529</name>
</gene>
<feature type="region of interest" description="Disordered" evidence="9">
    <location>
        <begin position="505"/>
        <end position="665"/>
    </location>
</feature>
<keyword evidence="6" id="KW-0597">Phosphoprotein</keyword>
<comment type="similarity">
    <text evidence="2">Belongs to the NAF1 family.</text>
</comment>
<dbReference type="InterPro" id="IPR007504">
    <property type="entry name" value="H/ACA_rnp_Gar1/Naf1"/>
</dbReference>
<dbReference type="GO" id="GO:0043489">
    <property type="term" value="P:RNA stabilization"/>
    <property type="evidence" value="ECO:0007669"/>
    <property type="project" value="UniProtKB-ARBA"/>
</dbReference>
<keyword evidence="8" id="KW-0539">Nucleus</keyword>
<dbReference type="Gene3D" id="2.40.10.230">
    <property type="entry name" value="Probable tRNA pseudouridine synthase domain"/>
    <property type="match status" value="1"/>
</dbReference>
<feature type="compositionally biased region" description="Acidic residues" evidence="9">
    <location>
        <begin position="138"/>
        <end position="154"/>
    </location>
</feature>
<dbReference type="AlphaFoldDB" id="A0A146MBR0"/>
<dbReference type="GO" id="GO:0003723">
    <property type="term" value="F:RNA binding"/>
    <property type="evidence" value="ECO:0007669"/>
    <property type="project" value="UniProtKB-KW"/>
</dbReference>
<dbReference type="InterPro" id="IPR040309">
    <property type="entry name" value="Naf1"/>
</dbReference>
<feature type="compositionally biased region" description="Polar residues" evidence="9">
    <location>
        <begin position="109"/>
        <end position="132"/>
    </location>
</feature>
<dbReference type="GO" id="GO:0005732">
    <property type="term" value="C:sno(s)RNA-containing ribonucleoprotein complex"/>
    <property type="evidence" value="ECO:0007669"/>
    <property type="project" value="InterPro"/>
</dbReference>
<evidence type="ECO:0000256" key="7">
    <source>
        <dbReference type="ARBA" id="ARBA00022884"/>
    </source>
</evidence>
<dbReference type="FunFam" id="2.40.10.230:FF:000002">
    <property type="entry name" value="H/ACA ribonucleoprotein complex non-core subunit NAF1"/>
    <property type="match status" value="1"/>
</dbReference>